<dbReference type="AlphaFoldDB" id="A0AA42LF30"/>
<gene>
    <name evidence="1" type="ORF">N5D11_11385</name>
</gene>
<dbReference type="Proteomes" id="UP001161099">
    <property type="component" value="Unassembled WGS sequence"/>
</dbReference>
<organism evidence="1 2">
    <name type="scientific">Acinetobacter johnsonii</name>
    <dbReference type="NCBI Taxonomy" id="40214"/>
    <lineage>
        <taxon>Bacteria</taxon>
        <taxon>Pseudomonadati</taxon>
        <taxon>Pseudomonadota</taxon>
        <taxon>Gammaproteobacteria</taxon>
        <taxon>Moraxellales</taxon>
        <taxon>Moraxellaceae</taxon>
        <taxon>Acinetobacter</taxon>
    </lineage>
</organism>
<comment type="caution">
    <text evidence="1">The sequence shown here is derived from an EMBL/GenBank/DDBJ whole genome shotgun (WGS) entry which is preliminary data.</text>
</comment>
<name>A0AA42LF30_ACIJO</name>
<protein>
    <submittedName>
        <fullName evidence="1">Uncharacterized protein</fullName>
    </submittedName>
</protein>
<dbReference type="RefSeq" id="WP_279698694.1">
    <property type="nucleotide sequence ID" value="NZ_JAOCDR010000027.1"/>
</dbReference>
<evidence type="ECO:0000313" key="2">
    <source>
        <dbReference type="Proteomes" id="UP001161099"/>
    </source>
</evidence>
<proteinExistence type="predicted"/>
<sequence length="54" mass="6386">MAHQLFSIAELLYADTRLNNVIFKFEAKKKLNPRRIKLETAYKNKETTAVKIEF</sequence>
<evidence type="ECO:0000313" key="1">
    <source>
        <dbReference type="EMBL" id="MDH0656714.1"/>
    </source>
</evidence>
<dbReference type="EMBL" id="JAOCDR010000027">
    <property type="protein sequence ID" value="MDH0656714.1"/>
    <property type="molecule type" value="Genomic_DNA"/>
</dbReference>
<reference evidence="1" key="1">
    <citation type="submission" date="2022-09" db="EMBL/GenBank/DDBJ databases">
        <title>Intensive care unit water sources are persistently colonized with multi-drug resistant bacteria and are the site of extensive horizontal gene transfer of antibiotic resistance genes.</title>
        <authorList>
            <person name="Diorio-Toth L."/>
        </authorList>
    </citation>
    <scope>NUCLEOTIDE SEQUENCE</scope>
    <source>
        <strain evidence="1">GD03851</strain>
    </source>
</reference>
<accession>A0AA42LF30</accession>